<accession>A0ACD3TLL4</accession>
<dbReference type="EMBL" id="VDER01000049">
    <property type="protein sequence ID" value="TPD49301.1"/>
    <property type="molecule type" value="Genomic_DNA"/>
</dbReference>
<proteinExistence type="predicted"/>
<comment type="caution">
    <text evidence="1">The sequence shown here is derived from an EMBL/GenBank/DDBJ whole genome shotgun (WGS) entry which is preliminary data.</text>
</comment>
<reference evidence="1" key="1">
    <citation type="submission" date="2019-05" db="EMBL/GenBank/DDBJ databases">
        <title>Whole genome sequence of Mycobacterium orygis isolated from a cattle in Chennai, India.</title>
        <authorList>
            <person name="Refaya A.K."/>
            <person name="Kumar N."/>
            <person name="Veerasamy M."/>
            <person name="Raj D."/>
            <person name="Balaji S."/>
            <person name="Peacock S.J."/>
            <person name="Palaniyandi K."/>
        </authorList>
    </citation>
    <scope>NUCLEOTIDE SEQUENCE</scope>
    <source>
        <strain evidence="1">NIRTAH144</strain>
    </source>
</reference>
<feature type="non-terminal residue" evidence="1">
    <location>
        <position position="70"/>
    </location>
</feature>
<evidence type="ECO:0000313" key="1">
    <source>
        <dbReference type="EMBL" id="TPD49301.1"/>
    </source>
</evidence>
<dbReference type="Proteomes" id="UP000315366">
    <property type="component" value="Unassembled WGS sequence"/>
</dbReference>
<name>A0ACD3TLL4_9MYCO</name>
<sequence>MELLPPIIVRQRWAALALVDALFNQLTPSSRAATYPRPCDASTPPVNRPGMSGDSSSWKGWGHVRWFIEE</sequence>
<keyword evidence="2" id="KW-1185">Reference proteome</keyword>
<evidence type="ECO:0000313" key="2">
    <source>
        <dbReference type="Proteomes" id="UP000315366"/>
    </source>
</evidence>
<gene>
    <name evidence="1" type="ORF">FHI80_19895</name>
</gene>
<protein>
    <submittedName>
        <fullName evidence="1">Uncharacterized protein</fullName>
    </submittedName>
</protein>
<organism evidence="1 2">
    <name type="scientific">Mycobacterium orygis</name>
    <dbReference type="NCBI Taxonomy" id="1305738"/>
    <lineage>
        <taxon>Bacteria</taxon>
        <taxon>Bacillati</taxon>
        <taxon>Actinomycetota</taxon>
        <taxon>Actinomycetes</taxon>
        <taxon>Mycobacteriales</taxon>
        <taxon>Mycobacteriaceae</taxon>
        <taxon>Mycobacterium</taxon>
        <taxon>Mycobacterium tuberculosis complex</taxon>
    </lineage>
</organism>